<dbReference type="GO" id="GO:0031419">
    <property type="term" value="F:cobalamin binding"/>
    <property type="evidence" value="ECO:0007669"/>
    <property type="project" value="InterPro"/>
</dbReference>
<dbReference type="GO" id="GO:0051539">
    <property type="term" value="F:4 iron, 4 sulfur cluster binding"/>
    <property type="evidence" value="ECO:0007669"/>
    <property type="project" value="UniProtKB-KW"/>
</dbReference>
<feature type="domain" description="B12-binding" evidence="8">
    <location>
        <begin position="3"/>
        <end position="134"/>
    </location>
</feature>
<feature type="domain" description="Radical SAM core" evidence="9">
    <location>
        <begin position="173"/>
        <end position="401"/>
    </location>
</feature>
<reference evidence="11" key="1">
    <citation type="submission" date="2017-09" db="EMBL/GenBank/DDBJ databases">
        <title>Depth-based differentiation of microbial function through sediment-hosted aquifers and enrichment of novel symbionts in the deep terrestrial subsurface.</title>
        <authorList>
            <person name="Probst A.J."/>
            <person name="Ladd B."/>
            <person name="Jarett J.K."/>
            <person name="Geller-Mcgrath D.E."/>
            <person name="Sieber C.M.K."/>
            <person name="Emerson J.B."/>
            <person name="Anantharaman K."/>
            <person name="Thomas B.C."/>
            <person name="Malmstrom R."/>
            <person name="Stieglmeier M."/>
            <person name="Klingl A."/>
            <person name="Woyke T."/>
            <person name="Ryan C.M."/>
            <person name="Banfield J.F."/>
        </authorList>
    </citation>
    <scope>NUCLEOTIDE SEQUENCE [LARGE SCALE GENOMIC DNA]</scope>
</reference>
<dbReference type="Gene3D" id="3.40.50.280">
    <property type="entry name" value="Cobalamin-binding domain"/>
    <property type="match status" value="1"/>
</dbReference>
<evidence type="ECO:0000259" key="9">
    <source>
        <dbReference type="PROSITE" id="PS51918"/>
    </source>
</evidence>
<dbReference type="SMART" id="SM00729">
    <property type="entry name" value="Elp3"/>
    <property type="match status" value="1"/>
</dbReference>
<dbReference type="PROSITE" id="PS51332">
    <property type="entry name" value="B12_BINDING"/>
    <property type="match status" value="1"/>
</dbReference>
<dbReference type="PANTHER" id="PTHR43409">
    <property type="entry name" value="ANAEROBIC MAGNESIUM-PROTOPORPHYRIN IX MONOMETHYL ESTER CYCLASE-RELATED"/>
    <property type="match status" value="1"/>
</dbReference>
<dbReference type="Pfam" id="PF04055">
    <property type="entry name" value="Radical_SAM"/>
    <property type="match status" value="1"/>
</dbReference>
<dbReference type="SUPFAM" id="SSF102114">
    <property type="entry name" value="Radical SAM enzymes"/>
    <property type="match status" value="1"/>
</dbReference>
<keyword evidence="3" id="KW-0808">Transferase</keyword>
<keyword evidence="7" id="KW-0411">Iron-sulfur</keyword>
<dbReference type="Gene3D" id="3.80.30.20">
    <property type="entry name" value="tm_1862 like domain"/>
    <property type="match status" value="1"/>
</dbReference>
<dbReference type="InterPro" id="IPR006638">
    <property type="entry name" value="Elp3/MiaA/NifB-like_rSAM"/>
</dbReference>
<dbReference type="InterPro" id="IPR007197">
    <property type="entry name" value="rSAM"/>
</dbReference>
<accession>A0A2M6WBH5</accession>
<evidence type="ECO:0000313" key="11">
    <source>
        <dbReference type="Proteomes" id="UP000231464"/>
    </source>
</evidence>
<dbReference type="PROSITE" id="PS51918">
    <property type="entry name" value="RADICAL_SAM"/>
    <property type="match status" value="1"/>
</dbReference>
<gene>
    <name evidence="10" type="ORF">COU23_00075</name>
</gene>
<evidence type="ECO:0000256" key="6">
    <source>
        <dbReference type="ARBA" id="ARBA00023004"/>
    </source>
</evidence>
<dbReference type="GO" id="GO:0003824">
    <property type="term" value="F:catalytic activity"/>
    <property type="evidence" value="ECO:0007669"/>
    <property type="project" value="InterPro"/>
</dbReference>
<dbReference type="EMBL" id="PFBP01000002">
    <property type="protein sequence ID" value="PIT90142.1"/>
    <property type="molecule type" value="Genomic_DNA"/>
</dbReference>
<dbReference type="CDD" id="cd01335">
    <property type="entry name" value="Radical_SAM"/>
    <property type="match status" value="1"/>
</dbReference>
<name>A0A2M6WBH5_9BACT</name>
<dbReference type="Pfam" id="PF02310">
    <property type="entry name" value="B12-binding"/>
    <property type="match status" value="1"/>
</dbReference>
<evidence type="ECO:0000256" key="5">
    <source>
        <dbReference type="ARBA" id="ARBA00022723"/>
    </source>
</evidence>
<keyword evidence="4" id="KW-0949">S-adenosyl-L-methionine</keyword>
<dbReference type="GO" id="GO:0005829">
    <property type="term" value="C:cytosol"/>
    <property type="evidence" value="ECO:0007669"/>
    <property type="project" value="TreeGrafter"/>
</dbReference>
<dbReference type="SFLD" id="SFLDG01082">
    <property type="entry name" value="B12-binding_domain_containing"/>
    <property type="match status" value="1"/>
</dbReference>
<keyword evidence="2" id="KW-0489">Methyltransferase</keyword>
<keyword evidence="5" id="KW-0479">Metal-binding</keyword>
<dbReference type="InterPro" id="IPR034466">
    <property type="entry name" value="Methyltransferase_Class_B"/>
</dbReference>
<dbReference type="Proteomes" id="UP000231464">
    <property type="component" value="Unassembled WGS sequence"/>
</dbReference>
<protein>
    <submittedName>
        <fullName evidence="10">Uncharacterized protein</fullName>
    </submittedName>
</protein>
<evidence type="ECO:0000259" key="8">
    <source>
        <dbReference type="PROSITE" id="PS51332"/>
    </source>
</evidence>
<keyword evidence="6" id="KW-0408">Iron</keyword>
<dbReference type="AlphaFoldDB" id="A0A2M6WBH5"/>
<dbReference type="SFLD" id="SFLDG01123">
    <property type="entry name" value="methyltransferase_(Class_B)"/>
    <property type="match status" value="1"/>
</dbReference>
<proteinExistence type="predicted"/>
<evidence type="ECO:0000256" key="3">
    <source>
        <dbReference type="ARBA" id="ARBA00022679"/>
    </source>
</evidence>
<dbReference type="InterPro" id="IPR006158">
    <property type="entry name" value="Cobalamin-bd"/>
</dbReference>
<evidence type="ECO:0000256" key="7">
    <source>
        <dbReference type="ARBA" id="ARBA00023014"/>
    </source>
</evidence>
<dbReference type="InterPro" id="IPR058240">
    <property type="entry name" value="rSAM_sf"/>
</dbReference>
<evidence type="ECO:0000256" key="4">
    <source>
        <dbReference type="ARBA" id="ARBA00022691"/>
    </source>
</evidence>
<dbReference type="InterPro" id="IPR051198">
    <property type="entry name" value="BchE-like"/>
</dbReference>
<comment type="cofactor">
    <cofactor evidence="1">
        <name>[4Fe-4S] cluster</name>
        <dbReference type="ChEBI" id="CHEBI:49883"/>
    </cofactor>
</comment>
<dbReference type="PANTHER" id="PTHR43409:SF7">
    <property type="entry name" value="BLL1977 PROTEIN"/>
    <property type="match status" value="1"/>
</dbReference>
<evidence type="ECO:0000256" key="2">
    <source>
        <dbReference type="ARBA" id="ARBA00022603"/>
    </source>
</evidence>
<evidence type="ECO:0000313" key="10">
    <source>
        <dbReference type="EMBL" id="PIT90142.1"/>
    </source>
</evidence>
<sequence length="442" mass="51170">MAKITLVNYVAGDKWTPLGCLQILAALRNEGYQVKFLDLQTIDNGIHKPDFLSDDSEYLLISTVSMMLPWLFQTVKAIKDKNSEKKIILGGPGVSPISEMILEHVRSVDYVVEGKGETAVVELINILEKKRNLPRGLRDIPNLVYRKNNHIVRNQKTKQWKYNPADRTDIEANNYNIASSVITSYGCPYDCSFCYNRNMWGGKVQLKPLRQVFDEADYILGRYNLDYVVFVDDLFFLSKKRCYDFFDLYQSGKYNFRYVVLGARIDSLDDDMLANLKNTNCISLSFGLESASDRILKKINKKITIKQALQMINRARTYIPDISPSFIVGFPFESLAEFRDTINLAMALYNEGMPVVMSFLRPQVGTKIHDEYKNKMIIKNFRGVIRPSEIDEETEKIIKADSLLYAWYYTYKTPGLEEKLDIYREINIKYVPIHQRLLCMKK</sequence>
<comment type="caution">
    <text evidence="10">The sequence shown here is derived from an EMBL/GenBank/DDBJ whole genome shotgun (WGS) entry which is preliminary data.</text>
</comment>
<evidence type="ECO:0000256" key="1">
    <source>
        <dbReference type="ARBA" id="ARBA00001966"/>
    </source>
</evidence>
<dbReference type="SFLD" id="SFLDS00029">
    <property type="entry name" value="Radical_SAM"/>
    <property type="match status" value="1"/>
</dbReference>
<dbReference type="InterPro" id="IPR023404">
    <property type="entry name" value="rSAM_horseshoe"/>
</dbReference>
<dbReference type="GO" id="GO:0046872">
    <property type="term" value="F:metal ion binding"/>
    <property type="evidence" value="ECO:0007669"/>
    <property type="project" value="UniProtKB-KW"/>
</dbReference>
<organism evidence="10 11">
    <name type="scientific">Candidatus Kuenenbacteria bacterium CG10_big_fil_rev_8_21_14_0_10_36_11</name>
    <dbReference type="NCBI Taxonomy" id="1974618"/>
    <lineage>
        <taxon>Bacteria</taxon>
        <taxon>Candidatus Kueneniibacteriota</taxon>
    </lineage>
</organism>